<evidence type="ECO:0008006" key="3">
    <source>
        <dbReference type="Google" id="ProtNLM"/>
    </source>
</evidence>
<dbReference type="Proteomes" id="UP000247569">
    <property type="component" value="Unassembled WGS sequence"/>
</dbReference>
<reference evidence="1 2" key="1">
    <citation type="submission" date="2018-05" db="EMBL/GenBank/DDBJ databases">
        <title>Genomic Encyclopedia of Type Strains, Phase IV (KMG-IV): sequencing the most valuable type-strain genomes for metagenomic binning, comparative biology and taxonomic classification.</title>
        <authorList>
            <person name="Goeker M."/>
        </authorList>
    </citation>
    <scope>NUCLEOTIDE SEQUENCE [LARGE SCALE GENOMIC DNA]</scope>
    <source>
        <strain evidence="1 2">DSM 44704</strain>
    </source>
</reference>
<comment type="caution">
    <text evidence="1">The sequence shown here is derived from an EMBL/GenBank/DDBJ whole genome shotgun (WGS) entry which is preliminary data.</text>
</comment>
<dbReference type="AlphaFoldDB" id="A0A318KLB4"/>
<proteinExistence type="predicted"/>
<evidence type="ECO:0000313" key="2">
    <source>
        <dbReference type="Proteomes" id="UP000247569"/>
    </source>
</evidence>
<evidence type="ECO:0000313" key="1">
    <source>
        <dbReference type="EMBL" id="PXX69227.1"/>
    </source>
</evidence>
<sequence>MKWFPREVSASGRKLLRGQISTRARLHSVVDRLELPVDWTVEEFIGSVEHTRGRRIVRLLLPPAAPVGLCGLWLVCMDCDVILLRQSSDPAIDLHVALHEVGHMLLGHGQDTSIPTDELTRLAGDLALDHEIDPGTVRAARGLSSYASSEEYEAELFANLISSRARSIGPRRDPMVKEL</sequence>
<gene>
    <name evidence="1" type="ORF">DFR70_102915</name>
</gene>
<name>A0A318KLB4_9NOCA</name>
<protein>
    <recommendedName>
        <fullName evidence="3">IrrE N-terminal-like domain-containing protein</fullName>
    </recommendedName>
</protein>
<keyword evidence="2" id="KW-1185">Reference proteome</keyword>
<accession>A0A318KLB4</accession>
<dbReference type="EMBL" id="QJKF01000002">
    <property type="protein sequence ID" value="PXX69227.1"/>
    <property type="molecule type" value="Genomic_DNA"/>
</dbReference>
<organism evidence="1 2">
    <name type="scientific">Nocardia tenerifensis</name>
    <dbReference type="NCBI Taxonomy" id="228006"/>
    <lineage>
        <taxon>Bacteria</taxon>
        <taxon>Bacillati</taxon>
        <taxon>Actinomycetota</taxon>
        <taxon>Actinomycetes</taxon>
        <taxon>Mycobacteriales</taxon>
        <taxon>Nocardiaceae</taxon>
        <taxon>Nocardia</taxon>
    </lineage>
</organism>